<evidence type="ECO:0000256" key="3">
    <source>
        <dbReference type="ARBA" id="ARBA00022722"/>
    </source>
</evidence>
<evidence type="ECO:0000256" key="2">
    <source>
        <dbReference type="ARBA" id="ARBA00022694"/>
    </source>
</evidence>
<dbReference type="GO" id="GO:0030677">
    <property type="term" value="C:ribonuclease P complex"/>
    <property type="evidence" value="ECO:0007669"/>
    <property type="project" value="TreeGrafter"/>
</dbReference>
<evidence type="ECO:0000256" key="5">
    <source>
        <dbReference type="ARBA" id="ARBA00022801"/>
    </source>
</evidence>
<dbReference type="PANTHER" id="PTHR33992">
    <property type="entry name" value="RIBONUCLEASE P PROTEIN COMPONENT"/>
    <property type="match status" value="1"/>
</dbReference>
<dbReference type="SUPFAM" id="SSF54211">
    <property type="entry name" value="Ribosomal protein S5 domain 2-like"/>
    <property type="match status" value="1"/>
</dbReference>
<dbReference type="InterPro" id="IPR020568">
    <property type="entry name" value="Ribosomal_Su5_D2-typ_SF"/>
</dbReference>
<dbReference type="InterPro" id="IPR014721">
    <property type="entry name" value="Ribsml_uS5_D2-typ_fold_subgr"/>
</dbReference>
<dbReference type="GO" id="GO:0042781">
    <property type="term" value="F:3'-tRNA processing endoribonuclease activity"/>
    <property type="evidence" value="ECO:0007669"/>
    <property type="project" value="TreeGrafter"/>
</dbReference>
<feature type="non-terminal residue" evidence="8">
    <location>
        <position position="86"/>
    </location>
</feature>
<accession>A0A1F8DM09</accession>
<reference evidence="8 9" key="1">
    <citation type="journal article" date="2016" name="Nat. Commun.">
        <title>Thousands of microbial genomes shed light on interconnected biogeochemical processes in an aquifer system.</title>
        <authorList>
            <person name="Anantharaman K."/>
            <person name="Brown C.T."/>
            <person name="Hug L.A."/>
            <person name="Sharon I."/>
            <person name="Castelle C.J."/>
            <person name="Probst A.J."/>
            <person name="Thomas B.C."/>
            <person name="Singh A."/>
            <person name="Wilkins M.J."/>
            <person name="Karaoz U."/>
            <person name="Brodie E.L."/>
            <person name="Williams K.H."/>
            <person name="Hubbard S.S."/>
            <person name="Banfield J.F."/>
        </authorList>
    </citation>
    <scope>NUCLEOTIDE SEQUENCE [LARGE SCALE GENOMIC DNA]</scope>
</reference>
<keyword evidence="6" id="KW-0694">RNA-binding</keyword>
<sequence length="86" mass="10161">MLKKTARLVKQKDFDRTYRRGRTINHPDLMIKVVDNDKTINRFGIVVSNKIDKRATVRNRIKRQIRAILKKKEKEILPGHDLVLVV</sequence>
<dbReference type="EMBL" id="MGIO01000020">
    <property type="protein sequence ID" value="OGM89657.1"/>
    <property type="molecule type" value="Genomic_DNA"/>
</dbReference>
<evidence type="ECO:0000256" key="1">
    <source>
        <dbReference type="ARBA" id="ARBA00002663"/>
    </source>
</evidence>
<dbReference type="NCBIfam" id="TIGR00188">
    <property type="entry name" value="rnpA"/>
    <property type="match status" value="1"/>
</dbReference>
<protein>
    <recommendedName>
        <fullName evidence="7">Ribonuclease P protein component</fullName>
        <ecNumber evidence="7">3.1.26.5</ecNumber>
    </recommendedName>
</protein>
<gene>
    <name evidence="8" type="ORF">A3J77_00880</name>
</gene>
<dbReference type="Gene3D" id="3.30.230.10">
    <property type="match status" value="1"/>
</dbReference>
<dbReference type="Proteomes" id="UP000182002">
    <property type="component" value="Unassembled WGS sequence"/>
</dbReference>
<dbReference type="InterPro" id="IPR020539">
    <property type="entry name" value="RNase_P_CS"/>
</dbReference>
<dbReference type="Pfam" id="PF00825">
    <property type="entry name" value="Ribonuclease_P"/>
    <property type="match status" value="1"/>
</dbReference>
<keyword evidence="2" id="KW-0819">tRNA processing</keyword>
<name>A0A1F8DM09_9BACT</name>
<evidence type="ECO:0000256" key="6">
    <source>
        <dbReference type="ARBA" id="ARBA00022884"/>
    </source>
</evidence>
<dbReference type="InterPro" id="IPR000100">
    <property type="entry name" value="RNase_P"/>
</dbReference>
<evidence type="ECO:0000256" key="7">
    <source>
        <dbReference type="NCBIfam" id="TIGR00188"/>
    </source>
</evidence>
<dbReference type="EC" id="3.1.26.5" evidence="7"/>
<dbReference type="GO" id="GO:0000049">
    <property type="term" value="F:tRNA binding"/>
    <property type="evidence" value="ECO:0007669"/>
    <property type="project" value="InterPro"/>
</dbReference>
<comment type="caution">
    <text evidence="8">The sequence shown here is derived from an EMBL/GenBank/DDBJ whole genome shotgun (WGS) entry which is preliminary data.</text>
</comment>
<proteinExistence type="predicted"/>
<evidence type="ECO:0000313" key="8">
    <source>
        <dbReference type="EMBL" id="OGM89657.1"/>
    </source>
</evidence>
<comment type="function">
    <text evidence="1">RNaseP catalyzes the removal of the 5'-leader sequence from pre-tRNA to produce the mature 5'-terminus. It can also cleave other RNA substrates such as 4.5S RNA. The protein component plays an auxiliary but essential role in vivo by binding to the 5'-leader sequence and broadening the substrate specificity of the ribozyme.</text>
</comment>
<keyword evidence="5" id="KW-0378">Hydrolase</keyword>
<keyword evidence="4" id="KW-0255">Endonuclease</keyword>
<dbReference type="PANTHER" id="PTHR33992:SF1">
    <property type="entry name" value="RIBONUCLEASE P PROTEIN COMPONENT"/>
    <property type="match status" value="1"/>
</dbReference>
<dbReference type="GO" id="GO:0004526">
    <property type="term" value="F:ribonuclease P activity"/>
    <property type="evidence" value="ECO:0007669"/>
    <property type="project" value="UniProtKB-UniRule"/>
</dbReference>
<evidence type="ECO:0000256" key="4">
    <source>
        <dbReference type="ARBA" id="ARBA00022759"/>
    </source>
</evidence>
<dbReference type="PROSITE" id="PS00648">
    <property type="entry name" value="RIBONUCLEASE_P"/>
    <property type="match status" value="1"/>
</dbReference>
<dbReference type="AlphaFoldDB" id="A0A1F8DM09"/>
<keyword evidence="3" id="KW-0540">Nuclease</keyword>
<organism evidence="8 9">
    <name type="scientific">Candidatus Wolfebacteria bacterium RBG_13_41_7</name>
    <dbReference type="NCBI Taxonomy" id="1802554"/>
    <lineage>
        <taxon>Bacteria</taxon>
        <taxon>Candidatus Wolfeibacteriota</taxon>
    </lineage>
</organism>
<evidence type="ECO:0000313" key="9">
    <source>
        <dbReference type="Proteomes" id="UP000182002"/>
    </source>
</evidence>